<dbReference type="Proteomes" id="UP001314169">
    <property type="component" value="Chromosome 5"/>
</dbReference>
<organism evidence="2 3">
    <name type="scientific">Pipistrellus nathusii</name>
    <name type="common">Nathusius' pipistrelle</name>
    <dbReference type="NCBI Taxonomy" id="59473"/>
    <lineage>
        <taxon>Eukaryota</taxon>
        <taxon>Metazoa</taxon>
        <taxon>Chordata</taxon>
        <taxon>Craniata</taxon>
        <taxon>Vertebrata</taxon>
        <taxon>Euteleostomi</taxon>
        <taxon>Mammalia</taxon>
        <taxon>Eutheria</taxon>
        <taxon>Laurasiatheria</taxon>
        <taxon>Chiroptera</taxon>
        <taxon>Yangochiroptera</taxon>
        <taxon>Vespertilionidae</taxon>
        <taxon>Pipistrellus</taxon>
    </lineage>
</organism>
<keyword evidence="1" id="KW-0472">Membrane</keyword>
<evidence type="ECO:0000313" key="3">
    <source>
        <dbReference type="Proteomes" id="UP001314169"/>
    </source>
</evidence>
<reference evidence="2" key="1">
    <citation type="submission" date="2023-12" db="EMBL/GenBank/DDBJ databases">
        <authorList>
            <person name="Brown T."/>
        </authorList>
    </citation>
    <scope>NUCLEOTIDE SEQUENCE</scope>
</reference>
<protein>
    <recommendedName>
        <fullName evidence="4">Secreted protein</fullName>
    </recommendedName>
</protein>
<name>A0ABP0A809_PIPNA</name>
<gene>
    <name evidence="2" type="ORF">MPIPNATIZW_LOCUS14145</name>
</gene>
<feature type="transmembrane region" description="Helical" evidence="1">
    <location>
        <begin position="127"/>
        <end position="143"/>
    </location>
</feature>
<proteinExistence type="predicted"/>
<keyword evidence="3" id="KW-1185">Reference proteome</keyword>
<evidence type="ECO:0000313" key="2">
    <source>
        <dbReference type="EMBL" id="CAK6445839.1"/>
    </source>
</evidence>
<dbReference type="EMBL" id="OY882862">
    <property type="protein sequence ID" value="CAK6445839.1"/>
    <property type="molecule type" value="Genomic_DNA"/>
</dbReference>
<keyword evidence="1" id="KW-1133">Transmembrane helix</keyword>
<sequence length="144" mass="16152">MGLLLPFFLSPLHVKYCEEIALALFRLCCLKCTAQQSSSPPLLLPATSHSIIPHSKIVTARGCAPAALLIAWNDCFQIFLLDVNPVLAPGLIGRMRKASHRTSRGPFTHQGRQRKTMKSFEDSACPLVYNVLLFLFSFFSFFFF</sequence>
<keyword evidence="1" id="KW-0812">Transmembrane</keyword>
<evidence type="ECO:0000256" key="1">
    <source>
        <dbReference type="SAM" id="Phobius"/>
    </source>
</evidence>
<evidence type="ECO:0008006" key="4">
    <source>
        <dbReference type="Google" id="ProtNLM"/>
    </source>
</evidence>
<accession>A0ABP0A809</accession>